<keyword evidence="3" id="KW-1185">Reference proteome</keyword>
<protein>
    <submittedName>
        <fullName evidence="2">Prepilin-type N-terminal cleavage/methylation domain-containing protein</fullName>
    </submittedName>
</protein>
<evidence type="ECO:0000313" key="2">
    <source>
        <dbReference type="EMBL" id="OBS07890.1"/>
    </source>
</evidence>
<dbReference type="InterPro" id="IPR045584">
    <property type="entry name" value="Pilin-like"/>
</dbReference>
<accession>A0A1A6C006</accession>
<reference evidence="2 3" key="1">
    <citation type="journal article" date="2014" name="Genome Announc.">
        <title>Draft Genome Sequence of the Iron-Oxidizing, Acidophilic, and Halotolerant 'Thiobacillus prosperus' Type Strain DSM 5130.</title>
        <authorList>
            <person name="Ossandon F.J."/>
            <person name="Cardenas J.P."/>
            <person name="Corbett M."/>
            <person name="Quatrini R."/>
            <person name="Holmes D.S."/>
            <person name="Watkin E."/>
        </authorList>
    </citation>
    <scope>NUCLEOTIDE SEQUENCE [LARGE SCALE GENOMIC DNA]</scope>
    <source>
        <strain evidence="2 3">DSM 5130</strain>
    </source>
</reference>
<keyword evidence="1" id="KW-0472">Membrane</keyword>
<organism evidence="2 3">
    <name type="scientific">Acidihalobacter prosperus</name>
    <dbReference type="NCBI Taxonomy" id="160660"/>
    <lineage>
        <taxon>Bacteria</taxon>
        <taxon>Pseudomonadati</taxon>
        <taxon>Pseudomonadota</taxon>
        <taxon>Gammaproteobacteria</taxon>
        <taxon>Chromatiales</taxon>
        <taxon>Ectothiorhodospiraceae</taxon>
        <taxon>Acidihalobacter</taxon>
    </lineage>
</organism>
<proteinExistence type="predicted"/>
<feature type="transmembrane region" description="Helical" evidence="1">
    <location>
        <begin position="20"/>
        <end position="40"/>
    </location>
</feature>
<dbReference type="AlphaFoldDB" id="A0A1A6C006"/>
<dbReference type="NCBIfam" id="TIGR02532">
    <property type="entry name" value="IV_pilin_GFxxxE"/>
    <property type="match status" value="1"/>
</dbReference>
<dbReference type="SUPFAM" id="SSF54523">
    <property type="entry name" value="Pili subunits"/>
    <property type="match status" value="1"/>
</dbReference>
<name>A0A1A6C006_9GAMM</name>
<dbReference type="Proteomes" id="UP000029273">
    <property type="component" value="Unassembled WGS sequence"/>
</dbReference>
<evidence type="ECO:0000313" key="3">
    <source>
        <dbReference type="Proteomes" id="UP000029273"/>
    </source>
</evidence>
<sequence>MKLKQPTNRRRQGGFTLIEILIALGVLAVITAGVVAFFNLSKSKGQVLYNTMASIASAADRFDLDTSCYPFQTDLLFDKAAVAGNTANSCGADVSSTWNGPYMQTKSVDASGNVEFTQIGPQVTISIVPGSFLPNGSSVQYAVQANNVPQKIAAQAFKSCSGGAATTTSGSNTVAGNCYLGTASGGVNTFGYVFAGNS</sequence>
<keyword evidence="1" id="KW-0812">Transmembrane</keyword>
<dbReference type="RefSeq" id="WP_038093197.1">
    <property type="nucleotide sequence ID" value="NZ_JQSG02000006.1"/>
</dbReference>
<evidence type="ECO:0000256" key="1">
    <source>
        <dbReference type="SAM" id="Phobius"/>
    </source>
</evidence>
<dbReference type="PROSITE" id="PS00409">
    <property type="entry name" value="PROKAR_NTER_METHYL"/>
    <property type="match status" value="1"/>
</dbReference>
<dbReference type="InterPro" id="IPR012902">
    <property type="entry name" value="N_methyl_site"/>
</dbReference>
<dbReference type="OrthoDB" id="9795612at2"/>
<keyword evidence="1" id="KW-1133">Transmembrane helix</keyword>
<comment type="caution">
    <text evidence="2">The sequence shown here is derived from an EMBL/GenBank/DDBJ whole genome shotgun (WGS) entry which is preliminary data.</text>
</comment>
<dbReference type="EMBL" id="JQSG02000006">
    <property type="protein sequence ID" value="OBS07890.1"/>
    <property type="molecule type" value="Genomic_DNA"/>
</dbReference>
<dbReference type="Pfam" id="PF07963">
    <property type="entry name" value="N_methyl"/>
    <property type="match status" value="1"/>
</dbReference>
<gene>
    <name evidence="2" type="ORF">Thpro_022140</name>
</gene>